<evidence type="ECO:0000259" key="6">
    <source>
        <dbReference type="SMART" id="SM00062"/>
    </source>
</evidence>
<keyword evidence="8" id="KW-1185">Reference proteome</keyword>
<feature type="signal peptide" evidence="5">
    <location>
        <begin position="1"/>
        <end position="19"/>
    </location>
</feature>
<dbReference type="Pfam" id="PF00497">
    <property type="entry name" value="SBP_bac_3"/>
    <property type="match status" value="1"/>
</dbReference>
<protein>
    <submittedName>
        <fullName evidence="7">Amino acid ABC transporter</fullName>
    </submittedName>
</protein>
<evidence type="ECO:0000313" key="7">
    <source>
        <dbReference type="EMBL" id="GIO37327.1"/>
    </source>
</evidence>
<dbReference type="EMBL" id="BORR01000007">
    <property type="protein sequence ID" value="GIO37327.1"/>
    <property type="molecule type" value="Genomic_DNA"/>
</dbReference>
<evidence type="ECO:0000313" key="8">
    <source>
        <dbReference type="Proteomes" id="UP000681162"/>
    </source>
</evidence>
<evidence type="ECO:0000256" key="3">
    <source>
        <dbReference type="ARBA" id="ARBA00022729"/>
    </source>
</evidence>
<dbReference type="PROSITE" id="PS51257">
    <property type="entry name" value="PROKAR_LIPOPROTEIN"/>
    <property type="match status" value="1"/>
</dbReference>
<proteinExistence type="inferred from homology"/>
<gene>
    <name evidence="7" type="ORF">J41TS12_21880</name>
</gene>
<dbReference type="GO" id="GO:0030313">
    <property type="term" value="C:cell envelope"/>
    <property type="evidence" value="ECO:0007669"/>
    <property type="project" value="UniProtKB-SubCell"/>
</dbReference>
<reference evidence="7 8" key="1">
    <citation type="submission" date="2021-03" db="EMBL/GenBank/DDBJ databases">
        <title>Antimicrobial resistance genes in bacteria isolated from Japanese honey, and their potential for conferring macrolide and lincosamide resistance in the American foulbrood pathogen Paenibacillus larvae.</title>
        <authorList>
            <person name="Okamoto M."/>
            <person name="Kumagai M."/>
            <person name="Kanamori H."/>
            <person name="Takamatsu D."/>
        </authorList>
    </citation>
    <scope>NUCLEOTIDE SEQUENCE [LARGE SCALE GENOMIC DNA]</scope>
    <source>
        <strain evidence="7 8">J41TS12</strain>
    </source>
</reference>
<accession>A0A919XVD8</accession>
<evidence type="ECO:0000256" key="4">
    <source>
        <dbReference type="RuleBase" id="RU003744"/>
    </source>
</evidence>
<comment type="similarity">
    <text evidence="2 4">Belongs to the bacterial solute-binding protein 3 family.</text>
</comment>
<evidence type="ECO:0000256" key="2">
    <source>
        <dbReference type="ARBA" id="ARBA00010333"/>
    </source>
</evidence>
<comment type="caution">
    <text evidence="7">The sequence shown here is derived from an EMBL/GenBank/DDBJ whole genome shotgun (WGS) entry which is preliminary data.</text>
</comment>
<dbReference type="InterPro" id="IPR001638">
    <property type="entry name" value="Solute-binding_3/MltF_N"/>
</dbReference>
<dbReference type="InterPro" id="IPR018313">
    <property type="entry name" value="SBP_3_CS"/>
</dbReference>
<feature type="domain" description="Solute-binding protein family 3/N-terminal" evidence="6">
    <location>
        <begin position="28"/>
        <end position="249"/>
    </location>
</feature>
<dbReference type="AlphaFoldDB" id="A0A919XVD8"/>
<evidence type="ECO:0000256" key="5">
    <source>
        <dbReference type="SAM" id="SignalP"/>
    </source>
</evidence>
<feature type="chain" id="PRO_5038865006" evidence="5">
    <location>
        <begin position="20"/>
        <end position="255"/>
    </location>
</feature>
<dbReference type="RefSeq" id="WP_212939607.1">
    <property type="nucleotide sequence ID" value="NZ_BORR01000007.1"/>
</dbReference>
<dbReference type="PROSITE" id="PS01039">
    <property type="entry name" value="SBP_BACTERIAL_3"/>
    <property type="match status" value="1"/>
</dbReference>
<name>A0A919XVD8_9BACL</name>
<comment type="subcellular location">
    <subcellularLocation>
        <location evidence="1">Cell envelope</location>
    </subcellularLocation>
</comment>
<dbReference type="SMART" id="SM00062">
    <property type="entry name" value="PBPb"/>
    <property type="match status" value="1"/>
</dbReference>
<sequence>MKKWGMLLTAVLMAAVVLSACGTKKSDNLVLGLSADFPPYEFHITNDQGKDEIVGFDVEIAKEIAKDLGKELEIKDMNFDSLLNELESGRVDLVISGLSPTPDRAEQVGLSNIYYTAEQAIVTLTENKDKYATMESLEGANIGVQKSSIQEEIAQGIPGAKLTSLAKINDIIMQLQSGRVDAAVLEGPVAEAFVKNVEGITITDAEPETEDDGYVVGVKKSNQELLDQVNKTLERLINDGSIDKFVAEASALAEK</sequence>
<keyword evidence="3 5" id="KW-0732">Signal</keyword>
<dbReference type="PANTHER" id="PTHR35936">
    <property type="entry name" value="MEMBRANE-BOUND LYTIC MUREIN TRANSGLYCOSYLASE F"/>
    <property type="match status" value="1"/>
</dbReference>
<dbReference type="PANTHER" id="PTHR35936:SF17">
    <property type="entry name" value="ARGININE-BINDING EXTRACELLULAR PROTEIN ARTP"/>
    <property type="match status" value="1"/>
</dbReference>
<dbReference type="Proteomes" id="UP000681162">
    <property type="component" value="Unassembled WGS sequence"/>
</dbReference>
<dbReference type="Gene3D" id="3.40.190.10">
    <property type="entry name" value="Periplasmic binding protein-like II"/>
    <property type="match status" value="2"/>
</dbReference>
<evidence type="ECO:0000256" key="1">
    <source>
        <dbReference type="ARBA" id="ARBA00004196"/>
    </source>
</evidence>
<dbReference type="SUPFAM" id="SSF53850">
    <property type="entry name" value="Periplasmic binding protein-like II"/>
    <property type="match status" value="1"/>
</dbReference>
<organism evidence="7 8">
    <name type="scientific">Paenibacillus antibioticophila</name>
    <dbReference type="NCBI Taxonomy" id="1274374"/>
    <lineage>
        <taxon>Bacteria</taxon>
        <taxon>Bacillati</taxon>
        <taxon>Bacillota</taxon>
        <taxon>Bacilli</taxon>
        <taxon>Bacillales</taxon>
        <taxon>Paenibacillaceae</taxon>
        <taxon>Paenibacillus</taxon>
    </lineage>
</organism>